<sequence length="121" mass="13309">MFDSLRVYAVATVLATVAERTAGDAMIEWSPLQMLRSSGSDEWVMVDAMRTGRIGVVRRIEAGPYRETWFRAVTWAAEPSGRALVGYSRSMDTIAAALWAHQPPTAQEKPFPGYPSSQTAS</sequence>
<dbReference type="Proteomes" id="UP000283946">
    <property type="component" value="Chromosome"/>
</dbReference>
<dbReference type="KEGG" id="ria:C7V51_05610"/>
<gene>
    <name evidence="1" type="ORF">C7V51_05610</name>
</gene>
<dbReference type="EMBL" id="CP028130">
    <property type="protein sequence ID" value="AZZ55418.1"/>
    <property type="molecule type" value="Genomic_DNA"/>
</dbReference>
<evidence type="ECO:0000313" key="2">
    <source>
        <dbReference type="Proteomes" id="UP000283946"/>
    </source>
</evidence>
<accession>A0AAD1ABX2</accession>
<evidence type="ECO:0000313" key="1">
    <source>
        <dbReference type="EMBL" id="AZZ55418.1"/>
    </source>
</evidence>
<name>A0AAD1ABX2_9MICO</name>
<organism evidence="1 2">
    <name type="scientific">Rathayibacter iranicus</name>
    <dbReference type="NCBI Taxonomy" id="59737"/>
    <lineage>
        <taxon>Bacteria</taxon>
        <taxon>Bacillati</taxon>
        <taxon>Actinomycetota</taxon>
        <taxon>Actinomycetes</taxon>
        <taxon>Micrococcales</taxon>
        <taxon>Microbacteriaceae</taxon>
        <taxon>Rathayibacter</taxon>
    </lineage>
</organism>
<protein>
    <submittedName>
        <fullName evidence="1">Uncharacterized protein</fullName>
    </submittedName>
</protein>
<proteinExistence type="predicted"/>
<dbReference type="AlphaFoldDB" id="A0AAD1ABX2"/>
<reference evidence="1 2" key="1">
    <citation type="submission" date="2018-03" db="EMBL/GenBank/DDBJ databases">
        <title>Bacteriophage NCPPB3778 and a type I-E CRISPR drive the evolution of the US Biological Select Agent, Rathayibacter toxicus.</title>
        <authorList>
            <person name="Davis E.W.II."/>
            <person name="Tabima J.F."/>
            <person name="Weisberg A.J."/>
            <person name="Dantas Lopes L."/>
            <person name="Wiseman M.S."/>
            <person name="Wiseman M.S."/>
            <person name="Pupko T."/>
            <person name="Belcher M.S."/>
            <person name="Sechler A.J."/>
            <person name="Tancos M.A."/>
            <person name="Schroeder B.K."/>
            <person name="Murray T.D."/>
            <person name="Luster D.G."/>
            <person name="Schneider W.L."/>
            <person name="Rogers E."/>
            <person name="Andreote F.D."/>
            <person name="Grunwald N.J."/>
            <person name="Putnam M.L."/>
            <person name="Chang J.H."/>
        </authorList>
    </citation>
    <scope>NUCLEOTIDE SEQUENCE [LARGE SCALE GENOMIC DNA]</scope>
    <source>
        <strain evidence="1 2">NCCPB 2253</strain>
    </source>
</reference>